<dbReference type="PRINTS" id="PR00813">
    <property type="entry name" value="BCTERIALGSPG"/>
</dbReference>
<reference evidence="4 5" key="1">
    <citation type="submission" date="2017-02" db="EMBL/GenBank/DDBJ databases">
        <title>Draft genome sequence of Moraxella lincolnii CCUG 9405T type strain.</title>
        <authorList>
            <person name="Salva-Serra F."/>
            <person name="Engstrom-Jakobsson H."/>
            <person name="Thorell K."/>
            <person name="Jaen-Luchoro D."/>
            <person name="Gonzales-Siles L."/>
            <person name="Karlsson R."/>
            <person name="Yazdan S."/>
            <person name="Boulund F."/>
            <person name="Johnning A."/>
            <person name="Engstrand L."/>
            <person name="Kristiansson E."/>
            <person name="Moore E."/>
        </authorList>
    </citation>
    <scope>NUCLEOTIDE SEQUENCE [LARGE SCALE GENOMIC DNA]</scope>
    <source>
        <strain evidence="4 5">CCUG 9405</strain>
    </source>
</reference>
<keyword evidence="5" id="KW-1185">Reference proteome</keyword>
<dbReference type="Gene3D" id="3.30.700.10">
    <property type="entry name" value="Glycoprotein, Type 4 Pilin"/>
    <property type="match status" value="1"/>
</dbReference>
<dbReference type="STRING" id="90241.B0682_09170"/>
<dbReference type="InterPro" id="IPR000983">
    <property type="entry name" value="Bac_GSPG_pilin"/>
</dbReference>
<dbReference type="PANTHER" id="PTHR30093:SF47">
    <property type="entry name" value="TYPE IV PILUS NON-CORE MINOR PILIN PILE"/>
    <property type="match status" value="1"/>
</dbReference>
<dbReference type="GO" id="GO:0015628">
    <property type="term" value="P:protein secretion by the type II secretion system"/>
    <property type="evidence" value="ECO:0007669"/>
    <property type="project" value="InterPro"/>
</dbReference>
<dbReference type="Proteomes" id="UP000191094">
    <property type="component" value="Unassembled WGS sequence"/>
</dbReference>
<evidence type="ECO:0000256" key="2">
    <source>
        <dbReference type="SAM" id="MobiDB-lite"/>
    </source>
</evidence>
<dbReference type="NCBIfam" id="TIGR02532">
    <property type="entry name" value="IV_pilin_GFxxxE"/>
    <property type="match status" value="1"/>
</dbReference>
<protein>
    <recommendedName>
        <fullName evidence="6">Pilus assembly protein PilE</fullName>
    </recommendedName>
</protein>
<name>A0A1T0C884_9GAMM</name>
<evidence type="ECO:0000256" key="3">
    <source>
        <dbReference type="SAM" id="Phobius"/>
    </source>
</evidence>
<keyword evidence="1" id="KW-0488">Methylation</keyword>
<keyword evidence="3" id="KW-1133">Transmembrane helix</keyword>
<feature type="transmembrane region" description="Helical" evidence="3">
    <location>
        <begin position="20"/>
        <end position="44"/>
    </location>
</feature>
<dbReference type="SUPFAM" id="SSF54523">
    <property type="entry name" value="Pili subunits"/>
    <property type="match status" value="1"/>
</dbReference>
<keyword evidence="3" id="KW-0472">Membrane</keyword>
<proteinExistence type="predicted"/>
<feature type="compositionally biased region" description="Basic and acidic residues" evidence="2">
    <location>
        <begin position="140"/>
        <end position="154"/>
    </location>
</feature>
<dbReference type="PANTHER" id="PTHR30093">
    <property type="entry name" value="GENERAL SECRETION PATHWAY PROTEIN G"/>
    <property type="match status" value="1"/>
</dbReference>
<dbReference type="GO" id="GO:0015627">
    <property type="term" value="C:type II protein secretion system complex"/>
    <property type="evidence" value="ECO:0007669"/>
    <property type="project" value="InterPro"/>
</dbReference>
<dbReference type="InterPro" id="IPR031982">
    <property type="entry name" value="PilE-like"/>
</dbReference>
<dbReference type="GO" id="GO:0043683">
    <property type="term" value="P:type IV pilus assembly"/>
    <property type="evidence" value="ECO:0007669"/>
    <property type="project" value="InterPro"/>
</dbReference>
<feature type="region of interest" description="Disordered" evidence="2">
    <location>
        <begin position="135"/>
        <end position="154"/>
    </location>
</feature>
<comment type="caution">
    <text evidence="4">The sequence shown here is derived from an EMBL/GenBank/DDBJ whole genome shotgun (WGS) entry which is preliminary data.</text>
</comment>
<evidence type="ECO:0008006" key="6">
    <source>
        <dbReference type="Google" id="ProtNLM"/>
    </source>
</evidence>
<sequence length="154" mass="16786">MIIQDHVAIAPTTFQTSQNGFTLIELMIVVAVIGVLAAIAYPNYQEYVKKTKRTDMMVELVNLGNQIESQKLSKGSYSNITTTDFSGNYPKNGTALYAVTLNLDANADGNQRDWILTATPIASSAMASDGTLSFNHQGRKCRDSKCGQGDAWKD</sequence>
<gene>
    <name evidence="4" type="ORF">B0682_09170</name>
</gene>
<dbReference type="Pfam" id="PF16732">
    <property type="entry name" value="ComP_DUS"/>
    <property type="match status" value="1"/>
</dbReference>
<dbReference type="AlphaFoldDB" id="A0A1T0C884"/>
<dbReference type="RefSeq" id="WP_078308436.1">
    <property type="nucleotide sequence ID" value="NZ_CP147511.1"/>
</dbReference>
<evidence type="ECO:0000313" key="5">
    <source>
        <dbReference type="Proteomes" id="UP000191094"/>
    </source>
</evidence>
<dbReference type="InterPro" id="IPR012902">
    <property type="entry name" value="N_methyl_site"/>
</dbReference>
<accession>A0A1T0C884</accession>
<evidence type="ECO:0000313" key="4">
    <source>
        <dbReference type="EMBL" id="OOS18291.1"/>
    </source>
</evidence>
<dbReference type="EMBL" id="MUYT01000020">
    <property type="protein sequence ID" value="OOS18291.1"/>
    <property type="molecule type" value="Genomic_DNA"/>
</dbReference>
<organism evidence="4 5">
    <name type="scientific">Lwoffella lincolnii</name>
    <dbReference type="NCBI Taxonomy" id="90241"/>
    <lineage>
        <taxon>Bacteria</taxon>
        <taxon>Pseudomonadati</taxon>
        <taxon>Pseudomonadota</taxon>
        <taxon>Gammaproteobacteria</taxon>
        <taxon>Moraxellales</taxon>
        <taxon>Moraxellaceae</taxon>
        <taxon>Lwoffella</taxon>
    </lineage>
</organism>
<dbReference type="OrthoDB" id="5296638at2"/>
<evidence type="ECO:0000256" key="1">
    <source>
        <dbReference type="ARBA" id="ARBA00022481"/>
    </source>
</evidence>
<dbReference type="InterPro" id="IPR045584">
    <property type="entry name" value="Pilin-like"/>
</dbReference>
<dbReference type="Pfam" id="PF07963">
    <property type="entry name" value="N_methyl"/>
    <property type="match status" value="1"/>
</dbReference>
<keyword evidence="3" id="KW-0812">Transmembrane</keyword>